<name>A0AAV5U2U5_9BILA</name>
<evidence type="ECO:0000313" key="3">
    <source>
        <dbReference type="Proteomes" id="UP001432027"/>
    </source>
</evidence>
<proteinExistence type="predicted"/>
<accession>A0AAV5U2U5</accession>
<feature type="region of interest" description="Disordered" evidence="1">
    <location>
        <begin position="195"/>
        <end position="235"/>
    </location>
</feature>
<feature type="compositionally biased region" description="Basic and acidic residues" evidence="1">
    <location>
        <begin position="1"/>
        <end position="16"/>
    </location>
</feature>
<sequence>RARAIKGERNRERSESPRLLQPGPPVDRSILDPSLPIMDHLDLNLDTRAYFAGDPFLSGDSDPHLGSILDSYTNNYGLDGLVDEFPEFNDGLHPEDEFADDIFGKLDEQEMEQASILTTMNEEHAYAACSSPDESDGGSGLSLSPACSSSPSDSFPHVDILRAASDASGIYSYDTGFDATNPTQPTQQKNTMFAQSLNRQSSSSNGSSLGRRTMGKTVTNQREIGTRNGTQFTRF</sequence>
<feature type="compositionally biased region" description="Low complexity" evidence="1">
    <location>
        <begin position="195"/>
        <end position="211"/>
    </location>
</feature>
<dbReference type="Proteomes" id="UP001432027">
    <property type="component" value="Unassembled WGS sequence"/>
</dbReference>
<feature type="region of interest" description="Disordered" evidence="1">
    <location>
        <begin position="128"/>
        <end position="154"/>
    </location>
</feature>
<keyword evidence="3" id="KW-1185">Reference proteome</keyword>
<gene>
    <name evidence="2" type="ORF">PENTCL1PPCAC_23107</name>
</gene>
<dbReference type="AlphaFoldDB" id="A0AAV5U2U5"/>
<reference evidence="2" key="1">
    <citation type="submission" date="2023-10" db="EMBL/GenBank/DDBJ databases">
        <title>Genome assembly of Pristionchus species.</title>
        <authorList>
            <person name="Yoshida K."/>
            <person name="Sommer R.J."/>
        </authorList>
    </citation>
    <scope>NUCLEOTIDE SEQUENCE</scope>
    <source>
        <strain evidence="2">RS0144</strain>
    </source>
</reference>
<feature type="non-terminal residue" evidence="2">
    <location>
        <position position="235"/>
    </location>
</feature>
<comment type="caution">
    <text evidence="2">The sequence shown here is derived from an EMBL/GenBank/DDBJ whole genome shotgun (WGS) entry which is preliminary data.</text>
</comment>
<feature type="compositionally biased region" description="Low complexity" evidence="1">
    <location>
        <begin position="141"/>
        <end position="154"/>
    </location>
</feature>
<feature type="compositionally biased region" description="Polar residues" evidence="1">
    <location>
        <begin position="216"/>
        <end position="235"/>
    </location>
</feature>
<feature type="region of interest" description="Disordered" evidence="1">
    <location>
        <begin position="1"/>
        <end position="28"/>
    </location>
</feature>
<evidence type="ECO:0000313" key="2">
    <source>
        <dbReference type="EMBL" id="GMT00933.1"/>
    </source>
</evidence>
<evidence type="ECO:0000256" key="1">
    <source>
        <dbReference type="SAM" id="MobiDB-lite"/>
    </source>
</evidence>
<protein>
    <submittedName>
        <fullName evidence="2">Uncharacterized protein</fullName>
    </submittedName>
</protein>
<dbReference type="EMBL" id="BTSX01000005">
    <property type="protein sequence ID" value="GMT00933.1"/>
    <property type="molecule type" value="Genomic_DNA"/>
</dbReference>
<feature type="non-terminal residue" evidence="2">
    <location>
        <position position="1"/>
    </location>
</feature>
<organism evidence="2 3">
    <name type="scientific">Pristionchus entomophagus</name>
    <dbReference type="NCBI Taxonomy" id="358040"/>
    <lineage>
        <taxon>Eukaryota</taxon>
        <taxon>Metazoa</taxon>
        <taxon>Ecdysozoa</taxon>
        <taxon>Nematoda</taxon>
        <taxon>Chromadorea</taxon>
        <taxon>Rhabditida</taxon>
        <taxon>Rhabditina</taxon>
        <taxon>Diplogasteromorpha</taxon>
        <taxon>Diplogasteroidea</taxon>
        <taxon>Neodiplogasteridae</taxon>
        <taxon>Pristionchus</taxon>
    </lineage>
</organism>